<sequence length="742" mass="83544">MATRNFPAYADPDGLLAALKKQAKRSLSAKSQQIQLSAWWLVKGGLGADVWLIKERDDAPLPEIDFRVRLPNNTLLTSPENVKCLVVIQRIFFAIRNGHVARKANQATCLRLLKWLFKLTEWVYLDEEKFRPREFAFGLIDDEAIEALLDMLSEGSWSSALRITPRSLDLIHNLTYGYPAPDSYHHTPLELPSEFVSDAKAALQKLGYYTGVNGIISRAKLSQKLSSPIFNGDTKLRLFLKQFEPEQSQSRFLVRANNTINKHIDSRSAKLSEAGSKETFEKTFGTHLDQLYAFMQSKHIDPDSFPALEIDKVALREYKSIYSDRLAVSRHTPKIPYGIGMHVLGSAIEWVVLYGNAFVDMAIHAAREVESGTPLPELGKNIRNWAAKYTTAEYPGYPSTPLCEALNINRLLVDPKNPSNRSFAYHLSAFIGSCAVLIGMNKPIRQQELASIKRSGLSTRSATSTPFSELSGSTPTGLTEELYENAVFDTGAFLTHINKKAGAAGLESKISRPIPYIAAVAVQLLQRLGDGLSTAYKDSSNKNDLLFYFPSLRDFSLTQHRFLHIRIDDALIRFSDAINVPIERDGTRWYVRTHEMRKFFIYTMFYHETAYSADAIGWCAGHSSAKEIDSYLNANGFHDEILEIQTESVVEKLLAHEFSKSATTDARGLCELHKSVLNQFGVKTIKCLPQVKFHDFVRRMIFERKVETIGYTVVREMLDGSILDTDIAIKFGDKADAKYVPR</sequence>
<dbReference type="RefSeq" id="WP_150801589.1">
    <property type="nucleotide sequence ID" value="NZ_CABVHU010000038.1"/>
</dbReference>
<gene>
    <name evidence="1" type="ORF">PS833_06630</name>
</gene>
<protein>
    <recommendedName>
        <fullName evidence="3">Integrase</fullName>
    </recommendedName>
</protein>
<proteinExistence type="predicted"/>
<dbReference type="AlphaFoldDB" id="A0A5E7G2A3"/>
<evidence type="ECO:0000313" key="1">
    <source>
        <dbReference type="EMBL" id="VVO45244.1"/>
    </source>
</evidence>
<name>A0A5E7G2A3_PSEFL</name>
<reference evidence="1 2" key="1">
    <citation type="submission" date="2019-09" db="EMBL/GenBank/DDBJ databases">
        <authorList>
            <person name="Chandra G."/>
            <person name="Truman W A."/>
        </authorList>
    </citation>
    <scope>NUCLEOTIDE SEQUENCE [LARGE SCALE GENOMIC DNA]</scope>
    <source>
        <strain evidence="1">PS833</strain>
    </source>
</reference>
<organism evidence="1 2">
    <name type="scientific">Pseudomonas fluorescens</name>
    <dbReference type="NCBI Taxonomy" id="294"/>
    <lineage>
        <taxon>Bacteria</taxon>
        <taxon>Pseudomonadati</taxon>
        <taxon>Pseudomonadota</taxon>
        <taxon>Gammaproteobacteria</taxon>
        <taxon>Pseudomonadales</taxon>
        <taxon>Pseudomonadaceae</taxon>
        <taxon>Pseudomonas</taxon>
    </lineage>
</organism>
<dbReference type="OrthoDB" id="8914001at2"/>
<evidence type="ECO:0008006" key="3">
    <source>
        <dbReference type="Google" id="ProtNLM"/>
    </source>
</evidence>
<evidence type="ECO:0000313" key="2">
    <source>
        <dbReference type="Proteomes" id="UP000409037"/>
    </source>
</evidence>
<dbReference type="EMBL" id="CABVHU010000038">
    <property type="protein sequence ID" value="VVO45244.1"/>
    <property type="molecule type" value="Genomic_DNA"/>
</dbReference>
<accession>A0A5E7G2A3</accession>
<dbReference type="Proteomes" id="UP000409037">
    <property type="component" value="Unassembled WGS sequence"/>
</dbReference>